<dbReference type="RefSeq" id="WP_152944309.1">
    <property type="nucleotide sequence ID" value="NZ_CP045490.1"/>
</dbReference>
<evidence type="ECO:0000313" key="3">
    <source>
        <dbReference type="Proteomes" id="UP000326170"/>
    </source>
</evidence>
<sequence>MDDLKQHDIPADVNTNEWALRVTGAVEQPLRLTRRDLTSLSLEEFTGEFACAEGWVADELSWRGVRVGTILDHASPTPEGDFALVRAMDGDYACSFPRERLAESILALELDGDALSPEHGGPVRLVPTATDRNCWESIKWVAEIELTESRPTAADTAKELALSRIE</sequence>
<dbReference type="InterPro" id="IPR036374">
    <property type="entry name" value="OxRdtase_Mopterin-bd_sf"/>
</dbReference>
<dbReference type="Proteomes" id="UP000326170">
    <property type="component" value="Plasmid unnamed2"/>
</dbReference>
<dbReference type="Pfam" id="PF00174">
    <property type="entry name" value="Oxidored_molyb"/>
    <property type="match status" value="1"/>
</dbReference>
<dbReference type="SUPFAM" id="SSF56524">
    <property type="entry name" value="Oxidoreductase molybdopterin-binding domain"/>
    <property type="match status" value="1"/>
</dbReference>
<gene>
    <name evidence="2" type="ORF">GCU68_19735</name>
</gene>
<keyword evidence="3" id="KW-1185">Reference proteome</keyword>
<keyword evidence="2" id="KW-0614">Plasmid</keyword>
<protein>
    <submittedName>
        <fullName evidence="2">Molybdopterin-dependent oxidoreductase</fullName>
    </submittedName>
</protein>
<reference evidence="2 3" key="1">
    <citation type="journal article" date="2007" name="Int. J. Syst. Evol. Microbiol.">
        <title>Natronorubrum sulfidifaciens sp. nov., an extremely haloalkaliphilic archaeon isolated from Aiding salt lake in Xin-Jiang, China.</title>
        <authorList>
            <person name="Cui H.L."/>
            <person name="Tohty D."/>
            <person name="Liu H.C."/>
            <person name="Liu S.J."/>
            <person name="Oren A."/>
            <person name="Zhou P.J."/>
        </authorList>
    </citation>
    <scope>NUCLEOTIDE SEQUENCE [LARGE SCALE GENOMIC DNA]</scope>
    <source>
        <strain evidence="2 3">7-3</strain>
        <plasmid evidence="2">unnamed2</plasmid>
    </source>
</reference>
<evidence type="ECO:0000313" key="2">
    <source>
        <dbReference type="EMBL" id="QFU84750.1"/>
    </source>
</evidence>
<dbReference type="GeneID" id="42303292"/>
<dbReference type="Gene3D" id="3.90.420.10">
    <property type="entry name" value="Oxidoreductase, molybdopterin-binding domain"/>
    <property type="match status" value="1"/>
</dbReference>
<dbReference type="KEGG" id="nas:GCU68_19735"/>
<feature type="domain" description="Oxidoreductase molybdopterin-binding" evidence="1">
    <location>
        <begin position="8"/>
        <end position="150"/>
    </location>
</feature>
<dbReference type="InterPro" id="IPR000572">
    <property type="entry name" value="OxRdtase_Mopterin-bd_dom"/>
</dbReference>
<dbReference type="CDD" id="cd00321">
    <property type="entry name" value="SO_family_Moco"/>
    <property type="match status" value="1"/>
</dbReference>
<proteinExistence type="predicted"/>
<dbReference type="PANTHER" id="PTHR43032:SF4">
    <property type="entry name" value="OXIDOREDUCTASE MOLYBDOPTERIN-BINDING DOMAIN-CONTAINING PROTEIN"/>
    <property type="match status" value="1"/>
</dbReference>
<dbReference type="AlphaFoldDB" id="A0A5P9PA58"/>
<accession>A0A5P9PA58</accession>
<dbReference type="EMBL" id="CP045490">
    <property type="protein sequence ID" value="QFU84750.1"/>
    <property type="molecule type" value="Genomic_DNA"/>
</dbReference>
<dbReference type="PANTHER" id="PTHR43032">
    <property type="entry name" value="PROTEIN-METHIONINE-SULFOXIDE REDUCTASE"/>
    <property type="match status" value="1"/>
</dbReference>
<organism evidence="2 3">
    <name type="scientific">Natronorubrum aibiense</name>
    <dbReference type="NCBI Taxonomy" id="348826"/>
    <lineage>
        <taxon>Archaea</taxon>
        <taxon>Methanobacteriati</taxon>
        <taxon>Methanobacteriota</taxon>
        <taxon>Stenosarchaea group</taxon>
        <taxon>Halobacteria</taxon>
        <taxon>Halobacteriales</taxon>
        <taxon>Natrialbaceae</taxon>
        <taxon>Natronorubrum</taxon>
    </lineage>
</organism>
<dbReference type="OrthoDB" id="24039at2157"/>
<evidence type="ECO:0000259" key="1">
    <source>
        <dbReference type="Pfam" id="PF00174"/>
    </source>
</evidence>
<geneLocation type="plasmid" evidence="2 3">
    <name>unnamed2</name>
</geneLocation>
<name>A0A5P9PA58_9EURY</name>